<dbReference type="GO" id="GO:0043332">
    <property type="term" value="C:mating projection tip"/>
    <property type="evidence" value="ECO:0007669"/>
    <property type="project" value="EnsemblFungi"/>
</dbReference>
<dbReference type="InterPro" id="IPR053026">
    <property type="entry name" value="CDC42_GEF"/>
</dbReference>
<dbReference type="GeneID" id="30146260"/>
<dbReference type="InterPro" id="IPR010481">
    <property type="entry name" value="Cdc24/Scd1_N"/>
</dbReference>
<dbReference type="GO" id="GO:0000935">
    <property type="term" value="C:division septum"/>
    <property type="evidence" value="ECO:0007669"/>
    <property type="project" value="TreeGrafter"/>
</dbReference>
<dbReference type="Proteomes" id="UP000094336">
    <property type="component" value="Unassembled WGS sequence"/>
</dbReference>
<dbReference type="Pfam" id="PF06395">
    <property type="entry name" value="CDC24"/>
    <property type="match status" value="1"/>
</dbReference>
<feature type="compositionally biased region" description="Basic and acidic residues" evidence="1">
    <location>
        <begin position="593"/>
        <end position="605"/>
    </location>
</feature>
<dbReference type="Gene3D" id="1.20.900.10">
    <property type="entry name" value="Dbl homology (DH) domain"/>
    <property type="match status" value="1"/>
</dbReference>
<dbReference type="STRING" id="984486.A0A1E3QUK8"/>
<name>A0A1E3QUK8_9ASCO</name>
<evidence type="ECO:0008006" key="6">
    <source>
        <dbReference type="Google" id="ProtNLM"/>
    </source>
</evidence>
<feature type="domain" description="Calponin-homology (CH)" evidence="3">
    <location>
        <begin position="96"/>
        <end position="206"/>
    </location>
</feature>
<evidence type="ECO:0000256" key="1">
    <source>
        <dbReference type="SAM" id="MobiDB-lite"/>
    </source>
</evidence>
<dbReference type="GO" id="GO:0000750">
    <property type="term" value="P:pheromone-dependent signal transduction involved in conjugation with cellular fusion"/>
    <property type="evidence" value="ECO:0007669"/>
    <property type="project" value="EnsemblFungi"/>
</dbReference>
<organism evidence="4 5">
    <name type="scientific">Babjeviella inositovora NRRL Y-12698</name>
    <dbReference type="NCBI Taxonomy" id="984486"/>
    <lineage>
        <taxon>Eukaryota</taxon>
        <taxon>Fungi</taxon>
        <taxon>Dikarya</taxon>
        <taxon>Ascomycota</taxon>
        <taxon>Saccharomycotina</taxon>
        <taxon>Pichiomycetes</taxon>
        <taxon>Serinales incertae sedis</taxon>
        <taxon>Babjeviella</taxon>
    </lineage>
</organism>
<dbReference type="SMART" id="SM00325">
    <property type="entry name" value="RhoGEF"/>
    <property type="match status" value="1"/>
</dbReference>
<keyword evidence="5" id="KW-1185">Reference proteome</keyword>
<dbReference type="InterPro" id="IPR000219">
    <property type="entry name" value="DH_dom"/>
</dbReference>
<dbReference type="PANTHER" id="PTHR47339:SF1">
    <property type="entry name" value="CELL DIVISION CONTROL PROTEIN 24"/>
    <property type="match status" value="1"/>
</dbReference>
<dbReference type="GO" id="GO:0031106">
    <property type="term" value="P:septin ring organization"/>
    <property type="evidence" value="ECO:0007669"/>
    <property type="project" value="EnsemblFungi"/>
</dbReference>
<reference evidence="5" key="1">
    <citation type="submission" date="2016-05" db="EMBL/GenBank/DDBJ databases">
        <title>Comparative genomics of biotechnologically important yeasts.</title>
        <authorList>
            <consortium name="DOE Joint Genome Institute"/>
            <person name="Riley R."/>
            <person name="Haridas S."/>
            <person name="Wolfe K.H."/>
            <person name="Lopes M.R."/>
            <person name="Hittinger C.T."/>
            <person name="Goker M."/>
            <person name="Salamov A."/>
            <person name="Wisecaver J."/>
            <person name="Long T.M."/>
            <person name="Aerts A.L."/>
            <person name="Barry K."/>
            <person name="Choi C."/>
            <person name="Clum A."/>
            <person name="Coughlan A.Y."/>
            <person name="Deshpande S."/>
            <person name="Douglass A.P."/>
            <person name="Hanson S.J."/>
            <person name="Klenk H.-P."/>
            <person name="Labutti K."/>
            <person name="Lapidus A."/>
            <person name="Lindquist E."/>
            <person name="Lipzen A."/>
            <person name="Meier-Kolthoff J.P."/>
            <person name="Ohm R.A."/>
            <person name="Otillar R.P."/>
            <person name="Pangilinan J."/>
            <person name="Peng Y."/>
            <person name="Rokas A."/>
            <person name="Rosa C.A."/>
            <person name="Scheuner C."/>
            <person name="Sibirny A.A."/>
            <person name="Slot J.C."/>
            <person name="Stielow J.B."/>
            <person name="Sun H."/>
            <person name="Kurtzman C.P."/>
            <person name="Blackwell M."/>
            <person name="Grigoriev I.V."/>
            <person name="Jeffries T.W."/>
        </authorList>
    </citation>
    <scope>NUCLEOTIDE SEQUENCE [LARGE SCALE GENOMIC DNA]</scope>
    <source>
        <strain evidence="5">NRRL Y-12698</strain>
    </source>
</reference>
<dbReference type="CDD" id="cd00160">
    <property type="entry name" value="RhoGEF"/>
    <property type="match status" value="1"/>
</dbReference>
<dbReference type="PROSITE" id="PS00741">
    <property type="entry name" value="DH_1"/>
    <property type="match status" value="1"/>
</dbReference>
<dbReference type="GO" id="GO:0120157">
    <property type="term" value="C:PAR polarity complex"/>
    <property type="evidence" value="ECO:0007669"/>
    <property type="project" value="EnsemblFungi"/>
</dbReference>
<dbReference type="PANTHER" id="PTHR47339">
    <property type="entry name" value="CELL DIVISION CONTROL PROTEIN 24"/>
    <property type="match status" value="1"/>
</dbReference>
<accession>A0A1E3QUK8</accession>
<dbReference type="PROSITE" id="PS50010">
    <property type="entry name" value="DH_2"/>
    <property type="match status" value="1"/>
</dbReference>
<dbReference type="GO" id="GO:0072697">
    <property type="term" value="P:protein localization to cell cortex"/>
    <property type="evidence" value="ECO:0007669"/>
    <property type="project" value="EnsemblFungi"/>
</dbReference>
<sequence>MSQPITTRSISFALTPSSLQMNQKASASASLYYICLTLKSRLARLHDMAPYLALAASNAAAAHEQQQCALAPQFARIDALECASPGLRASSVSSLGLPDEALHTFMAGLLPAGAHDPVTQLWKLCQQGSPLCLLFNVIKPSQALPVVASDDLRICKKSVYDFLIACKVHLNFQDEELFTISDVFANQSEGFLKVVGVLNAVCDLSPQFALAAADVPRPPAAPSSARGKVLLELIDTERKYVQDLTVLHAYKTRLSQSAAVPPDLIHTLFPNLLALLDFQRRLLVSLEINYVASIESQTVGSVFVHARSYFRGYESWCVGSKASQELIEKERAKLDVGVLDVGVELPAYLIKPVQRLCKYPLLLRELEKATQPLAEEMAKDESKPDNGTRDLLRVMDDLAAGLTATRLTANLVNEQTRKQENLVLFRQLVARVANWRGYDLASFGELSAGLALEVKDNDCVRSFWCYLFDEIVLFFKDVGTPAQLKKKKKSSASFASLISGTSANTSAVALDSQPANTPLELKGRIYTLNIYKIQASPPAAQLWGGPTPNPAHFLLVGWTGGIDAGVFVLRFPNEEVRAQFETMLRRVVARQQSLREREAEGRDGRYSVGSGGFIDDESRRSSNSSGFGLRSASMSSNSSYSNGYASVGYASAPRQHSEHYSPAAPIVDQRLRSLSQPLYRPPSTGITPSMQHLSLSSSPSPTNSTSTISNINVQLTYCDEPMFLLVSPGTSWRDWCDAAYAKLQPALRADARTSGDAFAYKYKDEDGDWVVLGARDWEDVIEWCVENNDGDGLCVAVS</sequence>
<dbReference type="GO" id="GO:0007096">
    <property type="term" value="P:regulation of exit from mitosis"/>
    <property type="evidence" value="ECO:0007669"/>
    <property type="project" value="EnsemblFungi"/>
</dbReference>
<dbReference type="RefSeq" id="XP_018986699.1">
    <property type="nucleotide sequence ID" value="XM_019128407.1"/>
</dbReference>
<dbReference type="GO" id="GO:0005634">
    <property type="term" value="C:nucleus"/>
    <property type="evidence" value="ECO:0007669"/>
    <property type="project" value="EnsemblFungi"/>
</dbReference>
<dbReference type="GO" id="GO:0043577">
    <property type="term" value="P:chemotropism"/>
    <property type="evidence" value="ECO:0007669"/>
    <property type="project" value="EnsemblFungi"/>
</dbReference>
<dbReference type="CDD" id="cd05992">
    <property type="entry name" value="PB1"/>
    <property type="match status" value="1"/>
</dbReference>
<dbReference type="InterPro" id="IPR035899">
    <property type="entry name" value="DBL_dom_sf"/>
</dbReference>
<dbReference type="InterPro" id="IPR001331">
    <property type="entry name" value="GDS_CDC24_CS"/>
</dbReference>
<dbReference type="EMBL" id="KV454428">
    <property type="protein sequence ID" value="ODQ81371.1"/>
    <property type="molecule type" value="Genomic_DNA"/>
</dbReference>
<gene>
    <name evidence="4" type="ORF">BABINDRAFT_160720</name>
</gene>
<feature type="compositionally biased region" description="Low complexity" evidence="1">
    <location>
        <begin position="693"/>
        <end position="706"/>
    </location>
</feature>
<dbReference type="GO" id="GO:0005737">
    <property type="term" value="C:cytoplasm"/>
    <property type="evidence" value="ECO:0007669"/>
    <property type="project" value="EnsemblFungi"/>
</dbReference>
<dbReference type="Gene3D" id="3.10.20.90">
    <property type="entry name" value="Phosphatidylinositol 3-kinase Catalytic Subunit, Chain A, domain 1"/>
    <property type="match status" value="1"/>
</dbReference>
<dbReference type="PROSITE" id="PS50021">
    <property type="entry name" value="CH"/>
    <property type="match status" value="1"/>
</dbReference>
<dbReference type="GO" id="GO:0035556">
    <property type="term" value="P:intracellular signal transduction"/>
    <property type="evidence" value="ECO:0007669"/>
    <property type="project" value="InterPro"/>
</dbReference>
<dbReference type="GO" id="GO:0120171">
    <property type="term" value="C:Cdc24p-Far1p-Gbetagamma complex"/>
    <property type="evidence" value="ECO:0007669"/>
    <property type="project" value="EnsemblFungi"/>
</dbReference>
<dbReference type="GO" id="GO:0000131">
    <property type="term" value="C:incipient cellular bud site"/>
    <property type="evidence" value="ECO:0007669"/>
    <property type="project" value="EnsemblFungi"/>
</dbReference>
<feature type="domain" description="DH" evidence="2">
    <location>
        <begin position="225"/>
        <end position="415"/>
    </location>
</feature>
<evidence type="ECO:0000259" key="2">
    <source>
        <dbReference type="PROSITE" id="PS50010"/>
    </source>
</evidence>
<evidence type="ECO:0000313" key="4">
    <source>
        <dbReference type="EMBL" id="ODQ81371.1"/>
    </source>
</evidence>
<dbReference type="GO" id="GO:0005935">
    <property type="term" value="C:cellular bud neck"/>
    <property type="evidence" value="ECO:0007669"/>
    <property type="project" value="EnsemblFungi"/>
</dbReference>
<dbReference type="AlphaFoldDB" id="A0A1E3QUK8"/>
<protein>
    <recommendedName>
        <fullName evidence="6">DH domain-containing protein</fullName>
    </recommendedName>
</protein>
<dbReference type="Gene3D" id="2.30.29.30">
    <property type="entry name" value="Pleckstrin-homology domain (PH domain)/Phosphotyrosine-binding domain (PTB)"/>
    <property type="match status" value="1"/>
</dbReference>
<dbReference type="InterPro" id="IPR036872">
    <property type="entry name" value="CH_dom_sf"/>
</dbReference>
<dbReference type="Pfam" id="PF15411">
    <property type="entry name" value="PH_10"/>
    <property type="match status" value="1"/>
</dbReference>
<dbReference type="CDD" id="cd00014">
    <property type="entry name" value="CH_SF"/>
    <property type="match status" value="1"/>
</dbReference>
<dbReference type="InterPro" id="IPR001715">
    <property type="entry name" value="CH_dom"/>
</dbReference>
<dbReference type="Pfam" id="PF00621">
    <property type="entry name" value="RhoGEF"/>
    <property type="match status" value="1"/>
</dbReference>
<dbReference type="SUPFAM" id="SSF48065">
    <property type="entry name" value="DBL homology domain (DH-domain)"/>
    <property type="match status" value="1"/>
</dbReference>
<dbReference type="Gene3D" id="1.10.418.10">
    <property type="entry name" value="Calponin-like domain"/>
    <property type="match status" value="1"/>
</dbReference>
<dbReference type="InterPro" id="IPR011993">
    <property type="entry name" value="PH-like_dom_sf"/>
</dbReference>
<feature type="region of interest" description="Disordered" evidence="1">
    <location>
        <begin position="677"/>
        <end position="706"/>
    </location>
</feature>
<proteinExistence type="predicted"/>
<dbReference type="GO" id="GO:0005085">
    <property type="term" value="F:guanyl-nucleotide exchange factor activity"/>
    <property type="evidence" value="ECO:0007669"/>
    <property type="project" value="EnsemblFungi"/>
</dbReference>
<feature type="region of interest" description="Disordered" evidence="1">
    <location>
        <begin position="593"/>
        <end position="637"/>
    </location>
</feature>
<dbReference type="OrthoDB" id="1594986at2759"/>
<dbReference type="GO" id="GO:0000282">
    <property type="term" value="P:cellular bud site selection"/>
    <property type="evidence" value="ECO:0007669"/>
    <property type="project" value="EnsemblFungi"/>
</dbReference>
<dbReference type="GO" id="GO:0005934">
    <property type="term" value="C:cellular bud tip"/>
    <property type="evidence" value="ECO:0007669"/>
    <property type="project" value="EnsemblFungi"/>
</dbReference>
<dbReference type="SUPFAM" id="SSF54277">
    <property type="entry name" value="CAD &amp; PB1 domains"/>
    <property type="match status" value="1"/>
</dbReference>
<evidence type="ECO:0000259" key="3">
    <source>
        <dbReference type="PROSITE" id="PS50021"/>
    </source>
</evidence>
<evidence type="ECO:0000313" key="5">
    <source>
        <dbReference type="Proteomes" id="UP000094336"/>
    </source>
</evidence>